<evidence type="ECO:0000313" key="1">
    <source>
        <dbReference type="EMBL" id="KAJ8729747.1"/>
    </source>
</evidence>
<accession>A0ACC2R276</accession>
<gene>
    <name evidence="1" type="ORF">PYW08_001328</name>
</gene>
<name>A0ACC2R276_9NEOP</name>
<proteinExistence type="predicted"/>
<sequence length="337" mass="35172">MFGLRFCLLLAVICSCSQFACGRAEPPALTQSKTVLLDVDPPKQEKEPEVTVETTTAPVPTPSPSPAPTTTTSTPAPTTTSSTTTTTTTTPAPSPSPAPKPTPAPTPAPAPAPAPGPLPPPDQGTWALTDPKTNVTCIVVQFAAQLNVTYTIENSTSASYVVLNVPANAKVAGGNCSSADQWIQVSWLSNNTLQPNNMTLVYHRNETTKNYGLQSLNISLSPENLVNGSSKDPLELYHGAEWQTPLATSYRCKSSTLLNMTASGNNAAVLTVSRLQEEAYRTTNGTGFSAARECGGGDVPDAVPIAVGCALGGLVVVVLVAYLVGRRRSAARGYLSM</sequence>
<dbReference type="EMBL" id="CM056786">
    <property type="protein sequence ID" value="KAJ8729747.1"/>
    <property type="molecule type" value="Genomic_DNA"/>
</dbReference>
<comment type="caution">
    <text evidence="1">The sequence shown here is derived from an EMBL/GenBank/DDBJ whole genome shotgun (WGS) entry which is preliminary data.</text>
</comment>
<keyword evidence="2" id="KW-1185">Reference proteome</keyword>
<protein>
    <submittedName>
        <fullName evidence="1">Uncharacterized protein</fullName>
    </submittedName>
</protein>
<dbReference type="Proteomes" id="UP001231649">
    <property type="component" value="Chromosome 10"/>
</dbReference>
<reference evidence="1" key="1">
    <citation type="submission" date="2023-03" db="EMBL/GenBank/DDBJ databases">
        <title>Chromosome-level genomes of two armyworms, Mythimna separata and Mythimna loreyi, provide insights into the biosynthesis and reception of sex pheromones.</title>
        <authorList>
            <person name="Zhao H."/>
        </authorList>
    </citation>
    <scope>NUCLEOTIDE SEQUENCE</scope>
    <source>
        <strain evidence="1">BeijingLab</strain>
    </source>
</reference>
<organism evidence="1 2">
    <name type="scientific">Mythimna loreyi</name>
    <dbReference type="NCBI Taxonomy" id="667449"/>
    <lineage>
        <taxon>Eukaryota</taxon>
        <taxon>Metazoa</taxon>
        <taxon>Ecdysozoa</taxon>
        <taxon>Arthropoda</taxon>
        <taxon>Hexapoda</taxon>
        <taxon>Insecta</taxon>
        <taxon>Pterygota</taxon>
        <taxon>Neoptera</taxon>
        <taxon>Endopterygota</taxon>
        <taxon>Lepidoptera</taxon>
        <taxon>Glossata</taxon>
        <taxon>Ditrysia</taxon>
        <taxon>Noctuoidea</taxon>
        <taxon>Noctuidae</taxon>
        <taxon>Noctuinae</taxon>
        <taxon>Hadenini</taxon>
        <taxon>Mythimna</taxon>
    </lineage>
</organism>
<evidence type="ECO:0000313" key="2">
    <source>
        <dbReference type="Proteomes" id="UP001231649"/>
    </source>
</evidence>